<evidence type="ECO:0000256" key="8">
    <source>
        <dbReference type="ARBA" id="ARBA00040891"/>
    </source>
</evidence>
<proteinExistence type="predicted"/>
<evidence type="ECO:0000256" key="2">
    <source>
        <dbReference type="ARBA" id="ARBA00011738"/>
    </source>
</evidence>
<keyword evidence="18" id="KW-1185">Reference proteome</keyword>
<keyword evidence="6" id="KW-0663">Pyridoxal phosphate</keyword>
<evidence type="ECO:0000256" key="10">
    <source>
        <dbReference type="ARBA" id="ARBA00041432"/>
    </source>
</evidence>
<evidence type="ECO:0000256" key="9">
    <source>
        <dbReference type="ARBA" id="ARBA00041257"/>
    </source>
</evidence>
<comment type="subunit">
    <text evidence="2">Homodimer.</text>
</comment>
<dbReference type="Pfam" id="PF00155">
    <property type="entry name" value="Aminotran_1_2"/>
    <property type="match status" value="1"/>
</dbReference>
<evidence type="ECO:0000256" key="7">
    <source>
        <dbReference type="ARBA" id="ARBA00037556"/>
    </source>
</evidence>
<dbReference type="PANTHER" id="PTHR11879:SF22">
    <property type="entry name" value="ASPARTATE AMINOTRANSFERASE, MITOCHONDRIAL"/>
    <property type="match status" value="1"/>
</dbReference>
<evidence type="ECO:0000256" key="14">
    <source>
        <dbReference type="ARBA" id="ARBA00042891"/>
    </source>
</evidence>
<dbReference type="AlphaFoldDB" id="S7PL28"/>
<evidence type="ECO:0000256" key="6">
    <source>
        <dbReference type="ARBA" id="ARBA00022898"/>
    </source>
</evidence>
<gene>
    <name evidence="17" type="ORF">D623_10010194</name>
</gene>
<evidence type="ECO:0000256" key="12">
    <source>
        <dbReference type="ARBA" id="ARBA00041887"/>
    </source>
</evidence>
<accession>S7PL28</accession>
<evidence type="ECO:0000313" key="18">
    <source>
        <dbReference type="Proteomes" id="UP000052978"/>
    </source>
</evidence>
<dbReference type="SUPFAM" id="SSF53383">
    <property type="entry name" value="PLP-dependent transferases"/>
    <property type="match status" value="1"/>
</dbReference>
<comment type="function">
    <text evidence="7">Catalyzes the irreversible transamination of the L-tryptophan metabolite L-kynurenine to form kynurenic acid (KA). As a member of the malate-aspartate shuttle, it has a key role in the intracellular NAD(H) redox balance. Is important for metabolite exchange between mitochondria and cytosol, and for amino acid metabolism. Facilitates cellular uptake of long-chain free fatty acids.</text>
</comment>
<dbReference type="EC" id="2.6.1.1" evidence="3"/>
<evidence type="ECO:0000256" key="11">
    <source>
        <dbReference type="ARBA" id="ARBA00041746"/>
    </source>
</evidence>
<organism evidence="17 18">
    <name type="scientific">Myotis brandtii</name>
    <name type="common">Brandt's bat</name>
    <dbReference type="NCBI Taxonomy" id="109478"/>
    <lineage>
        <taxon>Eukaryota</taxon>
        <taxon>Metazoa</taxon>
        <taxon>Chordata</taxon>
        <taxon>Craniata</taxon>
        <taxon>Vertebrata</taxon>
        <taxon>Euteleostomi</taxon>
        <taxon>Mammalia</taxon>
        <taxon>Eutheria</taxon>
        <taxon>Laurasiatheria</taxon>
        <taxon>Chiroptera</taxon>
        <taxon>Yangochiroptera</taxon>
        <taxon>Vespertilionidae</taxon>
        <taxon>Myotis</taxon>
    </lineage>
</organism>
<feature type="domain" description="Aminotransferase class I/classII large" evidence="16">
    <location>
        <begin position="9"/>
        <end position="97"/>
    </location>
</feature>
<dbReference type="Proteomes" id="UP000052978">
    <property type="component" value="Unassembled WGS sequence"/>
</dbReference>
<protein>
    <recommendedName>
        <fullName evidence="8">Aspartate aminotransferase, mitochondrial</fullName>
        <ecNumber evidence="3">2.6.1.1</ecNumber>
    </recommendedName>
    <alternativeName>
        <fullName evidence="10">Fatty acid-binding protein</fullName>
    </alternativeName>
    <alternativeName>
        <fullName evidence="15">Glutamate oxaloacetate transaminase 2</fullName>
    </alternativeName>
    <alternativeName>
        <fullName evidence="9">Kynurenine aminotransferase 4</fullName>
    </alternativeName>
    <alternativeName>
        <fullName evidence="14">Kynurenine aminotransferase IV</fullName>
    </alternativeName>
    <alternativeName>
        <fullName evidence="13">Kynurenine--oxoglutarate transaminase 4</fullName>
    </alternativeName>
    <alternativeName>
        <fullName evidence="11">Kynurenine--oxoglutarate transaminase IV</fullName>
    </alternativeName>
    <alternativeName>
        <fullName evidence="12">Plasma membrane-associated fatty acid-binding protein</fullName>
    </alternativeName>
</protein>
<dbReference type="GO" id="GO:0005739">
    <property type="term" value="C:mitochondrion"/>
    <property type="evidence" value="ECO:0007669"/>
    <property type="project" value="TreeGrafter"/>
</dbReference>
<dbReference type="Gene3D" id="3.90.1150.10">
    <property type="entry name" value="Aspartate Aminotransferase, domain 1"/>
    <property type="match status" value="1"/>
</dbReference>
<sequence>MCSNPPVNQARIASTVLNSPDLGTRWLQEVKGMAYCIISMRTQLVSNLKKEGSSHIPHQIGMFCFTGLKPEQVERLTKEFSVYMTKGGRMSVAESPPATWATLPMPFRRSPILTSEGAAQPLSRIISSGTTIGQTASRSSGTPTAFFTLRNRRPVGNGFLKSAGVMNSVEKDIETWADPGAPVHSLKSQVWTQHVLQCQAFLGFGLRRR</sequence>
<comment type="cofactor">
    <cofactor evidence="1">
        <name>pyridoxal 5'-phosphate</name>
        <dbReference type="ChEBI" id="CHEBI:597326"/>
    </cofactor>
</comment>
<dbReference type="GO" id="GO:0006533">
    <property type="term" value="P:L-aspartate catabolic process"/>
    <property type="evidence" value="ECO:0007669"/>
    <property type="project" value="TreeGrafter"/>
</dbReference>
<evidence type="ECO:0000259" key="16">
    <source>
        <dbReference type="Pfam" id="PF00155"/>
    </source>
</evidence>
<dbReference type="InterPro" id="IPR000796">
    <property type="entry name" value="Asp_trans"/>
</dbReference>
<dbReference type="PANTHER" id="PTHR11879">
    <property type="entry name" value="ASPARTATE AMINOTRANSFERASE"/>
    <property type="match status" value="1"/>
</dbReference>
<evidence type="ECO:0000256" key="15">
    <source>
        <dbReference type="ARBA" id="ARBA00043057"/>
    </source>
</evidence>
<evidence type="ECO:0000256" key="5">
    <source>
        <dbReference type="ARBA" id="ARBA00022679"/>
    </source>
</evidence>
<dbReference type="GO" id="GO:0030170">
    <property type="term" value="F:pyridoxal phosphate binding"/>
    <property type="evidence" value="ECO:0007669"/>
    <property type="project" value="InterPro"/>
</dbReference>
<evidence type="ECO:0000256" key="13">
    <source>
        <dbReference type="ARBA" id="ARBA00042867"/>
    </source>
</evidence>
<evidence type="ECO:0000256" key="1">
    <source>
        <dbReference type="ARBA" id="ARBA00001933"/>
    </source>
</evidence>
<dbReference type="GO" id="GO:0004069">
    <property type="term" value="F:L-aspartate:2-oxoglutarate aminotransferase activity"/>
    <property type="evidence" value="ECO:0007669"/>
    <property type="project" value="UniProtKB-EC"/>
</dbReference>
<dbReference type="InterPro" id="IPR015422">
    <property type="entry name" value="PyrdxlP-dep_Trfase_small"/>
</dbReference>
<name>S7PL28_MYOBR</name>
<reference evidence="17 18" key="1">
    <citation type="journal article" date="2013" name="Nat. Commun.">
        <title>Genome analysis reveals insights into physiology and longevity of the Brandt's bat Myotis brandtii.</title>
        <authorList>
            <person name="Seim I."/>
            <person name="Fang X."/>
            <person name="Xiong Z."/>
            <person name="Lobanov A.V."/>
            <person name="Huang Z."/>
            <person name="Ma S."/>
            <person name="Feng Y."/>
            <person name="Turanov A.A."/>
            <person name="Zhu Y."/>
            <person name="Lenz T.L."/>
            <person name="Gerashchenko M.V."/>
            <person name="Fan D."/>
            <person name="Hee Yim S."/>
            <person name="Yao X."/>
            <person name="Jordan D."/>
            <person name="Xiong Y."/>
            <person name="Ma Y."/>
            <person name="Lyapunov A.N."/>
            <person name="Chen G."/>
            <person name="Kulakova O.I."/>
            <person name="Sun Y."/>
            <person name="Lee S.G."/>
            <person name="Bronson R.T."/>
            <person name="Moskalev A.A."/>
            <person name="Sunyaev S.R."/>
            <person name="Zhang G."/>
            <person name="Krogh A."/>
            <person name="Wang J."/>
            <person name="Gladyshev V.N."/>
        </authorList>
    </citation>
    <scope>NUCLEOTIDE SEQUENCE [LARGE SCALE GENOMIC DNA]</scope>
</reference>
<evidence type="ECO:0000256" key="3">
    <source>
        <dbReference type="ARBA" id="ARBA00012753"/>
    </source>
</evidence>
<dbReference type="InterPro" id="IPR004839">
    <property type="entry name" value="Aminotransferase_I/II_large"/>
</dbReference>
<dbReference type="EMBL" id="KE162546">
    <property type="protein sequence ID" value="EPQ08817.1"/>
    <property type="molecule type" value="Genomic_DNA"/>
</dbReference>
<keyword evidence="5 17" id="KW-0808">Transferase</keyword>
<keyword evidence="4 17" id="KW-0032">Aminotransferase</keyword>
<evidence type="ECO:0000313" key="17">
    <source>
        <dbReference type="EMBL" id="EPQ08817.1"/>
    </source>
</evidence>
<evidence type="ECO:0000256" key="4">
    <source>
        <dbReference type="ARBA" id="ARBA00022576"/>
    </source>
</evidence>
<dbReference type="InterPro" id="IPR015424">
    <property type="entry name" value="PyrdxlP-dep_Trfase"/>
</dbReference>